<evidence type="ECO:0000313" key="2">
    <source>
        <dbReference type="EMBL" id="KAK0702781.1"/>
    </source>
</evidence>
<gene>
    <name evidence="2" type="ORF">B0H67DRAFT_675987</name>
</gene>
<keyword evidence="3" id="KW-1185">Reference proteome</keyword>
<evidence type="ECO:0000313" key="3">
    <source>
        <dbReference type="Proteomes" id="UP001172102"/>
    </source>
</evidence>
<proteinExistence type="inferred from homology"/>
<comment type="caution">
    <text evidence="2">The sequence shown here is derived from an EMBL/GenBank/DDBJ whole genome shotgun (WGS) entry which is preliminary data.</text>
</comment>
<name>A0AA39ZSC2_9PEZI</name>
<evidence type="ECO:0000256" key="1">
    <source>
        <dbReference type="ARBA" id="ARBA00023604"/>
    </source>
</evidence>
<dbReference type="InterPro" id="IPR044053">
    <property type="entry name" value="AsaB-like"/>
</dbReference>
<dbReference type="EMBL" id="JAUKUA010000008">
    <property type="protein sequence ID" value="KAK0702781.1"/>
    <property type="molecule type" value="Genomic_DNA"/>
</dbReference>
<dbReference type="PANTHER" id="PTHR34598">
    <property type="entry name" value="BLL6449 PROTEIN"/>
    <property type="match status" value="1"/>
</dbReference>
<protein>
    <recommendedName>
        <fullName evidence="4">Methyltransferase</fullName>
    </recommendedName>
</protein>
<accession>A0AA39ZSC2</accession>
<dbReference type="NCBIfam" id="NF041278">
    <property type="entry name" value="CmcJ_NvfI_EfuI"/>
    <property type="match status" value="1"/>
</dbReference>
<evidence type="ECO:0008006" key="4">
    <source>
        <dbReference type="Google" id="ProtNLM"/>
    </source>
</evidence>
<sequence>MSPTGEVSEAQSLVSATCWYLERCETFEAEKPYIFTFDVSGSGIETTNHRYSEHNLAMCDVRGVEGNLKLDSHGFAFASHATALSSPDFDSNETVRQKYYPEIDAMMRELFPDAVKIHIFTHLRRRRPNGFLGEAKDQVIAAPIPFAHADFTPHGARVRLSSLLEEETALQCCRFEIINVWRVTDGPNNDWPLAVCGHQTVNPSDIETTDVIHDTYVGESVRAYYNPNHRWYYLSNQQVDEVVIFCNTDSRGMEFPFALHSAFRTSAGNASTRGRESIEVRVACFFSTEG</sequence>
<dbReference type="PANTHER" id="PTHR34598:SF3">
    <property type="entry name" value="OXIDOREDUCTASE AN1597"/>
    <property type="match status" value="1"/>
</dbReference>
<comment type="similarity">
    <text evidence="1">Belongs to the asaB hydroxylase/desaturase family.</text>
</comment>
<dbReference type="AlphaFoldDB" id="A0AA39ZSC2"/>
<dbReference type="GO" id="GO:0016491">
    <property type="term" value="F:oxidoreductase activity"/>
    <property type="evidence" value="ECO:0007669"/>
    <property type="project" value="InterPro"/>
</dbReference>
<dbReference type="Proteomes" id="UP001172102">
    <property type="component" value="Unassembled WGS sequence"/>
</dbReference>
<organism evidence="2 3">
    <name type="scientific">Lasiosphaeris hirsuta</name>
    <dbReference type="NCBI Taxonomy" id="260670"/>
    <lineage>
        <taxon>Eukaryota</taxon>
        <taxon>Fungi</taxon>
        <taxon>Dikarya</taxon>
        <taxon>Ascomycota</taxon>
        <taxon>Pezizomycotina</taxon>
        <taxon>Sordariomycetes</taxon>
        <taxon>Sordariomycetidae</taxon>
        <taxon>Sordariales</taxon>
        <taxon>Lasiosphaeriaceae</taxon>
        <taxon>Lasiosphaeris</taxon>
    </lineage>
</organism>
<reference evidence="2" key="1">
    <citation type="submission" date="2023-06" db="EMBL/GenBank/DDBJ databases">
        <title>Genome-scale phylogeny and comparative genomics of the fungal order Sordariales.</title>
        <authorList>
            <consortium name="Lawrence Berkeley National Laboratory"/>
            <person name="Hensen N."/>
            <person name="Bonometti L."/>
            <person name="Westerberg I."/>
            <person name="Brannstrom I.O."/>
            <person name="Guillou S."/>
            <person name="Cros-Aarteil S."/>
            <person name="Calhoun S."/>
            <person name="Haridas S."/>
            <person name="Kuo A."/>
            <person name="Mondo S."/>
            <person name="Pangilinan J."/>
            <person name="Riley R."/>
            <person name="Labutti K."/>
            <person name="Andreopoulos B."/>
            <person name="Lipzen A."/>
            <person name="Chen C."/>
            <person name="Yanf M."/>
            <person name="Daum C."/>
            <person name="Ng V."/>
            <person name="Clum A."/>
            <person name="Steindorff A."/>
            <person name="Ohm R."/>
            <person name="Martin F."/>
            <person name="Silar P."/>
            <person name="Natvig D."/>
            <person name="Lalanne C."/>
            <person name="Gautier V."/>
            <person name="Ament-Velasquez S.L."/>
            <person name="Kruys A."/>
            <person name="Hutchinson M.I."/>
            <person name="Powell A.J."/>
            <person name="Barry K."/>
            <person name="Miller A.N."/>
            <person name="Grigoriev I.V."/>
            <person name="Debuchy R."/>
            <person name="Gladieux P."/>
            <person name="Thoren M.H."/>
            <person name="Johannesson H."/>
        </authorList>
    </citation>
    <scope>NUCLEOTIDE SEQUENCE</scope>
    <source>
        <strain evidence="2">SMH4607-1</strain>
    </source>
</reference>